<evidence type="ECO:0000313" key="1">
    <source>
        <dbReference type="EMBL" id="PHX54387.1"/>
    </source>
</evidence>
<dbReference type="RefSeq" id="WP_096830633.1">
    <property type="nucleotide sequence ID" value="NZ_NXIB02000104.1"/>
</dbReference>
<dbReference type="OrthoDB" id="9802729at2"/>
<evidence type="ECO:0000313" key="2">
    <source>
        <dbReference type="Proteomes" id="UP000226442"/>
    </source>
</evidence>
<comment type="caution">
    <text evidence="1">The sequence shown here is derived from an EMBL/GenBank/DDBJ whole genome shotgun (WGS) entry which is preliminary data.</text>
</comment>
<dbReference type="GO" id="GO:0005524">
    <property type="term" value="F:ATP binding"/>
    <property type="evidence" value="ECO:0007669"/>
    <property type="project" value="TreeGrafter"/>
</dbReference>
<dbReference type="Pfam" id="PF00543">
    <property type="entry name" value="P-II"/>
    <property type="match status" value="1"/>
</dbReference>
<dbReference type="EMBL" id="NXIB02000104">
    <property type="protein sequence ID" value="PHX54387.1"/>
    <property type="molecule type" value="Genomic_DNA"/>
</dbReference>
<dbReference type="InterPro" id="IPR015867">
    <property type="entry name" value="N-reg_PII/ATP_PRibTrfase_C"/>
</dbReference>
<keyword evidence="2" id="KW-1185">Reference proteome</keyword>
<dbReference type="GO" id="GO:0030234">
    <property type="term" value="F:enzyme regulator activity"/>
    <property type="evidence" value="ECO:0007669"/>
    <property type="project" value="InterPro"/>
</dbReference>
<dbReference type="PROSITE" id="PS51343">
    <property type="entry name" value="PII_GLNB_DOM"/>
    <property type="match status" value="1"/>
</dbReference>
<proteinExistence type="predicted"/>
<dbReference type="GO" id="GO:0005829">
    <property type="term" value="C:cytosol"/>
    <property type="evidence" value="ECO:0007669"/>
    <property type="project" value="TreeGrafter"/>
</dbReference>
<reference evidence="1" key="1">
    <citation type="submission" date="2017-10" db="EMBL/GenBank/DDBJ databases">
        <title>Draft genome sequence of the planktic cyanobacteria Tychonema bourrellyi isolated from alpine lentic freshwater.</title>
        <authorList>
            <person name="Tett A."/>
            <person name="Armanini F."/>
            <person name="Asnicar F."/>
            <person name="Boscaini A."/>
            <person name="Pasolli E."/>
            <person name="Zolfo M."/>
            <person name="Donati C."/>
            <person name="Salmaso N."/>
            <person name="Segata N."/>
        </authorList>
    </citation>
    <scope>NUCLEOTIDE SEQUENCE</scope>
    <source>
        <strain evidence="1">FEM_GT703</strain>
    </source>
</reference>
<organism evidence="1 2">
    <name type="scientific">Tychonema bourrellyi FEM_GT703</name>
    <dbReference type="NCBI Taxonomy" id="2040638"/>
    <lineage>
        <taxon>Bacteria</taxon>
        <taxon>Bacillati</taxon>
        <taxon>Cyanobacteriota</taxon>
        <taxon>Cyanophyceae</taxon>
        <taxon>Oscillatoriophycideae</taxon>
        <taxon>Oscillatoriales</taxon>
        <taxon>Microcoleaceae</taxon>
        <taxon>Tychonema</taxon>
    </lineage>
</organism>
<dbReference type="InterPro" id="IPR011322">
    <property type="entry name" value="N-reg_PII-like_a/b"/>
</dbReference>
<name>A0A2G4EYX4_9CYAN</name>
<protein>
    <submittedName>
        <fullName evidence="1">P-II family nitrogen regulator</fullName>
    </submittedName>
</protein>
<sequence>MQLVIAIIQPGKLDSVKEALVKLGIQGMTVTGAKGFGRQKGRPLAFLGLLDMEGKPFTVDFLPKVRIEIVVNDDIVDAVVDTIVAAAKTGTVGDGKLFVIPVSRAIRIRTGEENEAALTIEEPATLSDSRKSK</sequence>
<dbReference type="PRINTS" id="PR00340">
    <property type="entry name" value="PIIGLNB"/>
</dbReference>
<dbReference type="InterPro" id="IPR002187">
    <property type="entry name" value="N-reg_PII"/>
</dbReference>
<dbReference type="Gene3D" id="3.30.70.120">
    <property type="match status" value="1"/>
</dbReference>
<dbReference type="SMART" id="SM00938">
    <property type="entry name" value="P-II"/>
    <property type="match status" value="1"/>
</dbReference>
<dbReference type="PANTHER" id="PTHR30115">
    <property type="entry name" value="NITROGEN REGULATORY PROTEIN P-II"/>
    <property type="match status" value="1"/>
</dbReference>
<dbReference type="AlphaFoldDB" id="A0A2G4EYX4"/>
<dbReference type="SUPFAM" id="SSF54913">
    <property type="entry name" value="GlnB-like"/>
    <property type="match status" value="1"/>
</dbReference>
<accession>A0A2G4EYX4</accession>
<dbReference type="Proteomes" id="UP000226442">
    <property type="component" value="Unassembled WGS sequence"/>
</dbReference>
<gene>
    <name evidence="1" type="ORF">CP500_016385</name>
</gene>
<dbReference type="GO" id="GO:0006808">
    <property type="term" value="P:regulation of nitrogen utilization"/>
    <property type="evidence" value="ECO:0007669"/>
    <property type="project" value="InterPro"/>
</dbReference>
<dbReference type="PANTHER" id="PTHR30115:SF11">
    <property type="entry name" value="NITROGEN REGULATORY PROTEIN P-II HOMOLOG"/>
    <property type="match status" value="1"/>
</dbReference>